<dbReference type="InterPro" id="IPR029052">
    <property type="entry name" value="Metallo-depent_PP-like"/>
</dbReference>
<comment type="cofactor">
    <cofactor evidence="1">
        <name>Mn(2+)</name>
        <dbReference type="ChEBI" id="CHEBI:29035"/>
    </cofactor>
</comment>
<evidence type="ECO:0000256" key="7">
    <source>
        <dbReference type="ARBA" id="ARBA00022801"/>
    </source>
</evidence>
<dbReference type="PANTHER" id="PTHR45668:SF5">
    <property type="entry name" value="SERINE_THREONINE-PROTEIN PHOSPHATASE 5"/>
    <property type="match status" value="1"/>
</dbReference>
<accession>A0AAV5RAB4</accession>
<comment type="catalytic activity">
    <reaction evidence="12">
        <text>O-phospho-L-seryl-[protein] + H2O = L-seryl-[protein] + phosphate</text>
        <dbReference type="Rhea" id="RHEA:20629"/>
        <dbReference type="Rhea" id="RHEA-COMP:9863"/>
        <dbReference type="Rhea" id="RHEA-COMP:11604"/>
        <dbReference type="ChEBI" id="CHEBI:15377"/>
        <dbReference type="ChEBI" id="CHEBI:29999"/>
        <dbReference type="ChEBI" id="CHEBI:43474"/>
        <dbReference type="ChEBI" id="CHEBI:83421"/>
        <dbReference type="EC" id="3.1.3.16"/>
    </reaction>
    <physiologicalReaction direction="left-to-right" evidence="12">
        <dbReference type="Rhea" id="RHEA:20630"/>
    </physiologicalReaction>
</comment>
<keyword evidence="11" id="KW-0539">Nucleus</keyword>
<dbReference type="GO" id="GO:0005634">
    <property type="term" value="C:nucleus"/>
    <property type="evidence" value="ECO:0007669"/>
    <property type="project" value="UniProtKB-SubCell"/>
</dbReference>
<evidence type="ECO:0000256" key="3">
    <source>
        <dbReference type="ARBA" id="ARBA00004123"/>
    </source>
</evidence>
<keyword evidence="6" id="KW-0677">Repeat</keyword>
<comment type="similarity">
    <text evidence="4">Belongs to the PPP phosphatase family. PP-5 (PP-T) subfamily.</text>
</comment>
<dbReference type="Proteomes" id="UP001378960">
    <property type="component" value="Unassembled WGS sequence"/>
</dbReference>
<evidence type="ECO:0000259" key="16">
    <source>
        <dbReference type="PROSITE" id="PS00125"/>
    </source>
</evidence>
<evidence type="ECO:0000256" key="2">
    <source>
        <dbReference type="ARBA" id="ARBA00001946"/>
    </source>
</evidence>
<evidence type="ECO:0000256" key="11">
    <source>
        <dbReference type="ARBA" id="ARBA00023242"/>
    </source>
</evidence>
<dbReference type="InterPro" id="IPR019734">
    <property type="entry name" value="TPR_rpt"/>
</dbReference>
<comment type="cofactor">
    <cofactor evidence="2">
        <name>Mg(2+)</name>
        <dbReference type="ChEBI" id="CHEBI:18420"/>
    </cofactor>
</comment>
<evidence type="ECO:0000313" key="18">
    <source>
        <dbReference type="Proteomes" id="UP001378960"/>
    </source>
</evidence>
<dbReference type="FunFam" id="3.60.21.10:FF:000036">
    <property type="entry name" value="Serine/threonine protein phosphatase 5"/>
    <property type="match status" value="1"/>
</dbReference>
<dbReference type="GO" id="GO:0005737">
    <property type="term" value="C:cytoplasm"/>
    <property type="evidence" value="ECO:0007669"/>
    <property type="project" value="UniProtKB-ARBA"/>
</dbReference>
<dbReference type="EMBL" id="BTGB01000009">
    <property type="protein sequence ID" value="GMM48434.1"/>
    <property type="molecule type" value="Genomic_DNA"/>
</dbReference>
<dbReference type="PIRSF" id="PIRSF033096">
    <property type="entry name" value="PPPtase_5"/>
    <property type="match status" value="1"/>
</dbReference>
<gene>
    <name evidence="17" type="ORF">DAPK24_050320</name>
</gene>
<dbReference type="PANTHER" id="PTHR45668">
    <property type="entry name" value="SERINE/THREONINE-PROTEIN PHOSPHATASE 5-RELATED"/>
    <property type="match status" value="1"/>
</dbReference>
<dbReference type="PROSITE" id="PS00125">
    <property type="entry name" value="SER_THR_PHOSPHATASE"/>
    <property type="match status" value="1"/>
</dbReference>
<dbReference type="PRINTS" id="PR00114">
    <property type="entry name" value="STPHPHTASE"/>
</dbReference>
<comment type="caution">
    <text evidence="17">The sequence shown here is derived from an EMBL/GenBank/DDBJ whole genome shotgun (WGS) entry which is preliminary data.</text>
</comment>
<evidence type="ECO:0000256" key="14">
    <source>
        <dbReference type="PIRSR" id="PIRSR033096-1"/>
    </source>
</evidence>
<comment type="catalytic activity">
    <reaction evidence="13">
        <text>O-phospho-L-threonyl-[protein] + H2O = L-threonyl-[protein] + phosphate</text>
        <dbReference type="Rhea" id="RHEA:47004"/>
        <dbReference type="Rhea" id="RHEA-COMP:11060"/>
        <dbReference type="Rhea" id="RHEA-COMP:11605"/>
        <dbReference type="ChEBI" id="CHEBI:15377"/>
        <dbReference type="ChEBI" id="CHEBI:30013"/>
        <dbReference type="ChEBI" id="CHEBI:43474"/>
        <dbReference type="ChEBI" id="CHEBI:61977"/>
        <dbReference type="EC" id="3.1.3.16"/>
    </reaction>
    <physiologicalReaction direction="left-to-right" evidence="13">
        <dbReference type="Rhea" id="RHEA:47005"/>
    </physiologicalReaction>
</comment>
<dbReference type="EC" id="3.1.3.16" evidence="15"/>
<evidence type="ECO:0000256" key="4">
    <source>
        <dbReference type="ARBA" id="ARBA00008786"/>
    </source>
</evidence>
<evidence type="ECO:0000256" key="8">
    <source>
        <dbReference type="ARBA" id="ARBA00022803"/>
    </source>
</evidence>
<dbReference type="InterPro" id="IPR004843">
    <property type="entry name" value="Calcineurin-like_PHP"/>
</dbReference>
<evidence type="ECO:0000256" key="5">
    <source>
        <dbReference type="ARBA" id="ARBA00022723"/>
    </source>
</evidence>
<keyword evidence="7 15" id="KW-0378">Hydrolase</keyword>
<dbReference type="SUPFAM" id="SSF48452">
    <property type="entry name" value="TPR-like"/>
    <property type="match status" value="1"/>
</dbReference>
<dbReference type="Pfam" id="PF08321">
    <property type="entry name" value="PPP5"/>
    <property type="match status" value="1"/>
</dbReference>
<name>A0AAV5RAB4_PICKL</name>
<keyword evidence="8" id="KW-0802">TPR repeat</keyword>
<reference evidence="17 18" key="1">
    <citation type="journal article" date="2023" name="Elife">
        <title>Identification of key yeast species and microbe-microbe interactions impacting larval growth of Drosophila in the wild.</title>
        <authorList>
            <person name="Mure A."/>
            <person name="Sugiura Y."/>
            <person name="Maeda R."/>
            <person name="Honda K."/>
            <person name="Sakurai N."/>
            <person name="Takahashi Y."/>
            <person name="Watada M."/>
            <person name="Katoh T."/>
            <person name="Gotoh A."/>
            <person name="Gotoh Y."/>
            <person name="Taniguchi I."/>
            <person name="Nakamura K."/>
            <person name="Hayashi T."/>
            <person name="Katayama T."/>
            <person name="Uemura T."/>
            <person name="Hattori Y."/>
        </authorList>
    </citation>
    <scope>NUCLEOTIDE SEQUENCE [LARGE SCALE GENOMIC DNA]</scope>
    <source>
        <strain evidence="17 18">PK-24</strain>
    </source>
</reference>
<feature type="active site" description="Proton donor/acceptor" evidence="14">
    <location>
        <position position="330"/>
    </location>
</feature>
<dbReference type="InterPro" id="IPR006186">
    <property type="entry name" value="Ser/Thr-sp_prot-phosphatase"/>
</dbReference>
<dbReference type="Gene3D" id="3.60.21.10">
    <property type="match status" value="1"/>
</dbReference>
<evidence type="ECO:0000256" key="15">
    <source>
        <dbReference type="RuleBase" id="RU004273"/>
    </source>
</evidence>
<evidence type="ECO:0000256" key="12">
    <source>
        <dbReference type="ARBA" id="ARBA00047986"/>
    </source>
</evidence>
<evidence type="ECO:0000313" key="17">
    <source>
        <dbReference type="EMBL" id="GMM48434.1"/>
    </source>
</evidence>
<organism evidence="17 18">
    <name type="scientific">Pichia kluyveri</name>
    <name type="common">Yeast</name>
    <dbReference type="NCBI Taxonomy" id="36015"/>
    <lineage>
        <taxon>Eukaryota</taxon>
        <taxon>Fungi</taxon>
        <taxon>Dikarya</taxon>
        <taxon>Ascomycota</taxon>
        <taxon>Saccharomycotina</taxon>
        <taxon>Pichiomycetes</taxon>
        <taxon>Pichiales</taxon>
        <taxon>Pichiaceae</taxon>
        <taxon>Pichia</taxon>
    </lineage>
</organism>
<comment type="subcellular location">
    <subcellularLocation>
        <location evidence="3">Nucleus</location>
    </subcellularLocation>
</comment>
<dbReference type="SMART" id="SM00028">
    <property type="entry name" value="TPR"/>
    <property type="match status" value="3"/>
</dbReference>
<dbReference type="SMART" id="SM00156">
    <property type="entry name" value="PP2Ac"/>
    <property type="match status" value="1"/>
</dbReference>
<dbReference type="GO" id="GO:0046872">
    <property type="term" value="F:metal ion binding"/>
    <property type="evidence" value="ECO:0007669"/>
    <property type="project" value="UniProtKB-KW"/>
</dbReference>
<sequence>MDIEQAYNEHKTAGNNAFKKADYVLAVEEYSKGIEILENENEETEIVENINKIEIINENLEDISKHSKKHAHALAILYSNRAQAQLKQENYGSAISDCTISLEHDNEFVKSLYRRAVASYAIRDLTAALKDCKTARSMTGGDDIKIKKLTNEISMELKKIKFEQAIEIVEKSIFTTIDWDNAQQEKGELIINRGENGDIEIVDGLNEDYISRMIKKFKETDEGGLINKMDAFAIINAANTLFKNERLLVEINFNRELKGVKELTICGDTHGQFYDVLNIFEKFGKVSDDHVYLFNGDFVDRGSWGCEVAFLLYSLKVLNPNKIFINRGNHETDDMNSVYGFRDECKYKYGDKIFKCFSESFSNLSYCTLINEEILVMHGGLFSDDSIGIKELRKLDYSRQVQGQPPKNGIEMELLWTDPQSENGRSLSKRGIGLQFGPDITKAFIERNNLKYIIRSHEVRQKGYEWEHYDKLCTVFSAPNYCDSQGNLGAVVRLLNEGNEIKCESFSAVPHPNIPPMKYTKNQFGF</sequence>
<evidence type="ECO:0000256" key="10">
    <source>
        <dbReference type="ARBA" id="ARBA00023211"/>
    </source>
</evidence>
<keyword evidence="5" id="KW-0479">Metal-binding</keyword>
<evidence type="ECO:0000256" key="6">
    <source>
        <dbReference type="ARBA" id="ARBA00022737"/>
    </source>
</evidence>
<dbReference type="AlphaFoldDB" id="A0AAV5RAB4"/>
<evidence type="ECO:0000256" key="1">
    <source>
        <dbReference type="ARBA" id="ARBA00001936"/>
    </source>
</evidence>
<proteinExistence type="inferred from homology"/>
<dbReference type="GO" id="GO:0004722">
    <property type="term" value="F:protein serine/threonine phosphatase activity"/>
    <property type="evidence" value="ECO:0007669"/>
    <property type="project" value="UniProtKB-EC"/>
</dbReference>
<evidence type="ECO:0000256" key="9">
    <source>
        <dbReference type="ARBA" id="ARBA00022912"/>
    </source>
</evidence>
<dbReference type="SUPFAM" id="SSF56300">
    <property type="entry name" value="Metallo-dependent phosphatases"/>
    <property type="match status" value="1"/>
</dbReference>
<dbReference type="InterPro" id="IPR011990">
    <property type="entry name" value="TPR-like_helical_dom_sf"/>
</dbReference>
<dbReference type="Pfam" id="PF00149">
    <property type="entry name" value="Metallophos"/>
    <property type="match status" value="1"/>
</dbReference>
<feature type="domain" description="Serine/threonine specific protein phosphatases" evidence="16">
    <location>
        <begin position="326"/>
        <end position="331"/>
    </location>
</feature>
<evidence type="ECO:0000256" key="13">
    <source>
        <dbReference type="ARBA" id="ARBA00048832"/>
    </source>
</evidence>
<dbReference type="Gene3D" id="1.25.40.10">
    <property type="entry name" value="Tetratricopeptide repeat domain"/>
    <property type="match status" value="1"/>
</dbReference>
<keyword evidence="9" id="KW-0904">Protein phosphatase</keyword>
<keyword evidence="10" id="KW-0464">Manganese</keyword>
<keyword evidence="18" id="KW-1185">Reference proteome</keyword>
<dbReference type="InterPro" id="IPR051134">
    <property type="entry name" value="PPP_phosphatase"/>
</dbReference>
<protein>
    <recommendedName>
        <fullName evidence="15">Serine/threonine-protein phosphatase</fullName>
        <ecNumber evidence="15">3.1.3.16</ecNumber>
    </recommendedName>
</protein>
<dbReference type="InterPro" id="IPR013235">
    <property type="entry name" value="PPP_dom"/>
</dbReference>